<organism evidence="8 9">
    <name type="scientific">Eptatretus burgeri</name>
    <name type="common">Inshore hagfish</name>
    <dbReference type="NCBI Taxonomy" id="7764"/>
    <lineage>
        <taxon>Eukaryota</taxon>
        <taxon>Metazoa</taxon>
        <taxon>Chordata</taxon>
        <taxon>Craniata</taxon>
        <taxon>Vertebrata</taxon>
        <taxon>Cyclostomata</taxon>
        <taxon>Myxini</taxon>
        <taxon>Myxiniformes</taxon>
        <taxon>Myxinidae</taxon>
        <taxon>Eptatretinae</taxon>
        <taxon>Eptatretus</taxon>
    </lineage>
</organism>
<dbReference type="Pfam" id="PF00787">
    <property type="entry name" value="PX"/>
    <property type="match status" value="1"/>
</dbReference>
<comment type="similarity">
    <text evidence="2">Belongs to the sorting nexin family.</text>
</comment>
<dbReference type="SMART" id="SM00312">
    <property type="entry name" value="PX"/>
    <property type="match status" value="1"/>
</dbReference>
<dbReference type="PANTHER" id="PTHR46571">
    <property type="entry name" value="SORTING NEXIN-8"/>
    <property type="match status" value="1"/>
</dbReference>
<sequence>MAEDALSSGALPSCYRDVYHAVCPGNEEKLSPTAYRTLLTSSGLSSSVQNQIIEVLKISQGSVSRIDLYRTFALIAFAQQGHPLSPHLLEVPAKDLPQPELGSLKHLHQLSGALSSDEDSVCTEPLSEDPTILTMNFEDLKQLDTVGVELIPEKKGLFLKHVEYEVTSRRFRTTVYRRYNDFVAFQEMLLQRFPYRLVPSLPPKKMLRADREFIESRRKALQRFTNLVARHPVISRDSLVHTFHTVSGNDLQGKLKDCLRSTGDEFMSSSLATQAKELVPTDFQARFASSRDKLRILTASAGRLRDQAERVALRAVGNATDLQLMGKEMSILASDGTPGTGSQNGCSNTWGVLKRTLKGIPPELTVIADKASQQGKREDEDVVEKLNYLMDLLHSFKELCDRHERGVLHDHQKALQKYGSMKKQMMSTAIQGREPGAVEQLESRIVQQETAIVNMEQRNYYSLFCLHLETQLIHVNLDLVAQAVCSLVASQAQGHREMKIIWEELQPKLHSVIQGCNGTPSSPLSPLTPSPSFPSSPIQTQR</sequence>
<dbReference type="SUPFAM" id="SSF64268">
    <property type="entry name" value="PX domain"/>
    <property type="match status" value="1"/>
</dbReference>
<dbReference type="Gene3D" id="3.30.1520.10">
    <property type="entry name" value="Phox-like domain"/>
    <property type="match status" value="1"/>
</dbReference>
<dbReference type="Ensembl" id="ENSEBUT00000003831.1">
    <property type="protein sequence ID" value="ENSEBUP00000003460.1"/>
    <property type="gene ID" value="ENSEBUG00000002508.1"/>
</dbReference>
<evidence type="ECO:0000313" key="9">
    <source>
        <dbReference type="Proteomes" id="UP000694388"/>
    </source>
</evidence>
<dbReference type="Proteomes" id="UP000694388">
    <property type="component" value="Unplaced"/>
</dbReference>
<evidence type="ECO:0000256" key="2">
    <source>
        <dbReference type="ARBA" id="ARBA00010883"/>
    </source>
</evidence>
<evidence type="ECO:0000256" key="1">
    <source>
        <dbReference type="ARBA" id="ARBA00004287"/>
    </source>
</evidence>
<proteinExistence type="inferred from homology"/>
<dbReference type="PROSITE" id="PS50195">
    <property type="entry name" value="PX"/>
    <property type="match status" value="1"/>
</dbReference>
<dbReference type="InterPro" id="IPR001683">
    <property type="entry name" value="PX_dom"/>
</dbReference>
<keyword evidence="9" id="KW-1185">Reference proteome</keyword>
<dbReference type="AlphaFoldDB" id="A0A8C4N783"/>
<evidence type="ECO:0000256" key="6">
    <source>
        <dbReference type="SAM" id="MobiDB-lite"/>
    </source>
</evidence>
<keyword evidence="4" id="KW-0653">Protein transport</keyword>
<feature type="region of interest" description="Disordered" evidence="6">
    <location>
        <begin position="519"/>
        <end position="542"/>
    </location>
</feature>
<dbReference type="Gene3D" id="1.10.238.10">
    <property type="entry name" value="EF-hand"/>
    <property type="match status" value="1"/>
</dbReference>
<evidence type="ECO:0000256" key="4">
    <source>
        <dbReference type="ARBA" id="ARBA00022927"/>
    </source>
</evidence>
<dbReference type="InterPro" id="IPR045734">
    <property type="entry name" value="Snx8_BAR_dom"/>
</dbReference>
<dbReference type="GO" id="GO:0005829">
    <property type="term" value="C:cytosol"/>
    <property type="evidence" value="ECO:0007669"/>
    <property type="project" value="GOC"/>
</dbReference>
<dbReference type="InterPro" id="IPR027267">
    <property type="entry name" value="AH/BAR_dom_sf"/>
</dbReference>
<dbReference type="GO" id="GO:0034498">
    <property type="term" value="P:early endosome to Golgi transport"/>
    <property type="evidence" value="ECO:0007669"/>
    <property type="project" value="TreeGrafter"/>
</dbReference>
<evidence type="ECO:0000313" key="8">
    <source>
        <dbReference type="Ensembl" id="ENSEBUP00000003460.1"/>
    </source>
</evidence>
<dbReference type="GO" id="GO:0035091">
    <property type="term" value="F:phosphatidylinositol binding"/>
    <property type="evidence" value="ECO:0007669"/>
    <property type="project" value="InterPro"/>
</dbReference>
<dbReference type="InterPro" id="IPR028662">
    <property type="entry name" value="SNX8/Mvp1"/>
</dbReference>
<protein>
    <submittedName>
        <fullName evidence="8">Sorting nexin 8b</fullName>
    </submittedName>
</protein>
<reference evidence="8" key="2">
    <citation type="submission" date="2025-09" db="UniProtKB">
        <authorList>
            <consortium name="Ensembl"/>
        </authorList>
    </citation>
    <scope>IDENTIFICATION</scope>
</reference>
<dbReference type="Gene3D" id="1.20.1270.60">
    <property type="entry name" value="Arfaptin homology (AH) domain/BAR domain"/>
    <property type="match status" value="1"/>
</dbReference>
<dbReference type="InterPro" id="IPR035704">
    <property type="entry name" value="SNX8/Mvp1_PX"/>
</dbReference>
<accession>A0A8C4N783</accession>
<dbReference type="GO" id="GO:0006886">
    <property type="term" value="P:intracellular protein transport"/>
    <property type="evidence" value="ECO:0007669"/>
    <property type="project" value="TreeGrafter"/>
</dbReference>
<dbReference type="GeneTree" id="ENSGT00460000041594"/>
<feature type="domain" description="PX" evidence="7">
    <location>
        <begin position="142"/>
        <end position="251"/>
    </location>
</feature>
<evidence type="ECO:0000259" key="7">
    <source>
        <dbReference type="PROSITE" id="PS50195"/>
    </source>
</evidence>
<comment type="subcellular location">
    <subcellularLocation>
        <location evidence="1">Membrane</location>
        <topology evidence="1">Peripheral membrane protein</topology>
        <orientation evidence="1">Cytoplasmic side</orientation>
    </subcellularLocation>
</comment>
<dbReference type="InterPro" id="IPR036871">
    <property type="entry name" value="PX_dom_sf"/>
</dbReference>
<reference evidence="8" key="1">
    <citation type="submission" date="2025-08" db="UniProtKB">
        <authorList>
            <consortium name="Ensembl"/>
        </authorList>
    </citation>
    <scope>IDENTIFICATION</scope>
</reference>
<evidence type="ECO:0000256" key="5">
    <source>
        <dbReference type="ARBA" id="ARBA00023136"/>
    </source>
</evidence>
<name>A0A8C4N783_EPTBU</name>
<keyword evidence="5" id="KW-0472">Membrane</keyword>
<dbReference type="CDD" id="cd06866">
    <property type="entry name" value="PX_SNX8_Mvp1p_like"/>
    <property type="match status" value="1"/>
</dbReference>
<dbReference type="CDD" id="cd07597">
    <property type="entry name" value="BAR_SNX8"/>
    <property type="match status" value="1"/>
</dbReference>
<evidence type="ECO:0000256" key="3">
    <source>
        <dbReference type="ARBA" id="ARBA00022448"/>
    </source>
</evidence>
<keyword evidence="3" id="KW-0813">Transport</keyword>
<dbReference type="Pfam" id="PF19566">
    <property type="entry name" value="Snx8_BAR_dom"/>
    <property type="match status" value="1"/>
</dbReference>
<dbReference type="GO" id="GO:0031901">
    <property type="term" value="C:early endosome membrane"/>
    <property type="evidence" value="ECO:0007669"/>
    <property type="project" value="TreeGrafter"/>
</dbReference>
<dbReference type="PANTHER" id="PTHR46571:SF1">
    <property type="entry name" value="SORTING NEXIN-8"/>
    <property type="match status" value="1"/>
</dbReference>